<feature type="compositionally biased region" description="Polar residues" evidence="5">
    <location>
        <begin position="13"/>
        <end position="36"/>
    </location>
</feature>
<keyword evidence="8" id="KW-1185">Reference proteome</keyword>
<reference evidence="7 8" key="1">
    <citation type="submission" date="2016-04" db="EMBL/GenBank/DDBJ databases">
        <title>A degradative enzymes factory behind the ericoid mycorrhizal symbiosis.</title>
        <authorList>
            <consortium name="DOE Joint Genome Institute"/>
            <person name="Martino E."/>
            <person name="Morin E."/>
            <person name="Grelet G."/>
            <person name="Kuo A."/>
            <person name="Kohler A."/>
            <person name="Daghino S."/>
            <person name="Barry K."/>
            <person name="Choi C."/>
            <person name="Cichocki N."/>
            <person name="Clum A."/>
            <person name="Copeland A."/>
            <person name="Hainaut M."/>
            <person name="Haridas S."/>
            <person name="Labutti K."/>
            <person name="Lindquist E."/>
            <person name="Lipzen A."/>
            <person name="Khouja H.-R."/>
            <person name="Murat C."/>
            <person name="Ohm R."/>
            <person name="Olson A."/>
            <person name="Spatafora J."/>
            <person name="Veneault-Fourrey C."/>
            <person name="Henrissat B."/>
            <person name="Grigoriev I."/>
            <person name="Martin F."/>
            <person name="Perotto S."/>
        </authorList>
    </citation>
    <scope>NUCLEOTIDE SEQUENCE [LARGE SCALE GENOMIC DNA]</scope>
    <source>
        <strain evidence="7 8">F</strain>
    </source>
</reference>
<feature type="non-terminal residue" evidence="7">
    <location>
        <position position="136"/>
    </location>
</feature>
<dbReference type="GO" id="GO:0000978">
    <property type="term" value="F:RNA polymerase II cis-regulatory region sequence-specific DNA binding"/>
    <property type="evidence" value="ECO:0007669"/>
    <property type="project" value="TreeGrafter"/>
</dbReference>
<dbReference type="Gene3D" id="3.30.160.60">
    <property type="entry name" value="Classic Zinc Finger"/>
    <property type="match status" value="2"/>
</dbReference>
<keyword evidence="2 4" id="KW-0863">Zinc-finger</keyword>
<organism evidence="7 8">
    <name type="scientific">Hyaloscypha variabilis (strain UAMH 11265 / GT02V1 / F)</name>
    <name type="common">Meliniomyces variabilis</name>
    <dbReference type="NCBI Taxonomy" id="1149755"/>
    <lineage>
        <taxon>Eukaryota</taxon>
        <taxon>Fungi</taxon>
        <taxon>Dikarya</taxon>
        <taxon>Ascomycota</taxon>
        <taxon>Pezizomycotina</taxon>
        <taxon>Leotiomycetes</taxon>
        <taxon>Helotiales</taxon>
        <taxon>Hyaloscyphaceae</taxon>
        <taxon>Hyaloscypha</taxon>
        <taxon>Hyaloscypha variabilis</taxon>
    </lineage>
</organism>
<name>A0A2J6QTW2_HYAVF</name>
<feature type="region of interest" description="Disordered" evidence="5">
    <location>
        <begin position="13"/>
        <end position="49"/>
    </location>
</feature>
<dbReference type="GO" id="GO:0008270">
    <property type="term" value="F:zinc ion binding"/>
    <property type="evidence" value="ECO:0007669"/>
    <property type="project" value="UniProtKB-KW"/>
</dbReference>
<feature type="domain" description="C2H2-type" evidence="6">
    <location>
        <begin position="80"/>
        <end position="109"/>
    </location>
</feature>
<dbReference type="Proteomes" id="UP000235786">
    <property type="component" value="Unassembled WGS sequence"/>
</dbReference>
<dbReference type="PANTHER" id="PTHR23235:SF120">
    <property type="entry name" value="KRUPPEL-LIKE FACTOR 15"/>
    <property type="match status" value="1"/>
</dbReference>
<feature type="region of interest" description="Disordered" evidence="5">
    <location>
        <begin position="64"/>
        <end position="91"/>
    </location>
</feature>
<proteinExistence type="predicted"/>
<dbReference type="PROSITE" id="PS00028">
    <property type="entry name" value="ZINC_FINGER_C2H2_1"/>
    <property type="match status" value="2"/>
</dbReference>
<feature type="compositionally biased region" description="Basic and acidic residues" evidence="5">
    <location>
        <begin position="64"/>
        <end position="80"/>
    </location>
</feature>
<dbReference type="OrthoDB" id="8117402at2759"/>
<dbReference type="SUPFAM" id="SSF57667">
    <property type="entry name" value="beta-beta-alpha zinc fingers"/>
    <property type="match status" value="1"/>
</dbReference>
<dbReference type="EMBL" id="KZ613972">
    <property type="protein sequence ID" value="PMD29709.1"/>
    <property type="molecule type" value="Genomic_DNA"/>
</dbReference>
<evidence type="ECO:0000313" key="8">
    <source>
        <dbReference type="Proteomes" id="UP000235786"/>
    </source>
</evidence>
<evidence type="ECO:0000313" key="7">
    <source>
        <dbReference type="EMBL" id="PMD29709.1"/>
    </source>
</evidence>
<accession>A0A2J6QTW2</accession>
<dbReference type="Pfam" id="PF00096">
    <property type="entry name" value="zf-C2H2"/>
    <property type="match status" value="1"/>
</dbReference>
<evidence type="ECO:0000256" key="4">
    <source>
        <dbReference type="PROSITE-ProRule" id="PRU00042"/>
    </source>
</evidence>
<keyword evidence="1" id="KW-0479">Metal-binding</keyword>
<evidence type="ECO:0000259" key="6">
    <source>
        <dbReference type="PROSITE" id="PS50157"/>
    </source>
</evidence>
<dbReference type="PANTHER" id="PTHR23235">
    <property type="entry name" value="KRUEPPEL-LIKE TRANSCRIPTION FACTOR"/>
    <property type="match status" value="1"/>
</dbReference>
<dbReference type="InterPro" id="IPR036236">
    <property type="entry name" value="Znf_C2H2_sf"/>
</dbReference>
<evidence type="ECO:0000256" key="5">
    <source>
        <dbReference type="SAM" id="MobiDB-lite"/>
    </source>
</evidence>
<sequence length="136" mass="15658">MVTQPLLVNIQVDESQAETSHGESTNTVARDTISSTLKRKRRASKDPAKFKHECETCRERFTRSTTLREHQRSHNDERPFPCRKGPCSKSFARTKDRNRHEELHIGQKSYRCYLPDSDTGGQCGRKFAREDGLVAH</sequence>
<gene>
    <name evidence="7" type="ORF">L207DRAFT_444924</name>
</gene>
<protein>
    <recommendedName>
        <fullName evidence="6">C2H2-type domain-containing protein</fullName>
    </recommendedName>
</protein>
<feature type="domain" description="C2H2-type" evidence="6">
    <location>
        <begin position="52"/>
        <end position="79"/>
    </location>
</feature>
<dbReference type="SMART" id="SM00355">
    <property type="entry name" value="ZnF_C2H2"/>
    <property type="match status" value="2"/>
</dbReference>
<evidence type="ECO:0000256" key="1">
    <source>
        <dbReference type="ARBA" id="ARBA00022723"/>
    </source>
</evidence>
<dbReference type="AlphaFoldDB" id="A0A2J6QTW2"/>
<evidence type="ECO:0000256" key="2">
    <source>
        <dbReference type="ARBA" id="ARBA00022771"/>
    </source>
</evidence>
<dbReference type="STRING" id="1149755.A0A2J6QTW2"/>
<dbReference type="PROSITE" id="PS50157">
    <property type="entry name" value="ZINC_FINGER_C2H2_2"/>
    <property type="match status" value="2"/>
</dbReference>
<dbReference type="GO" id="GO:0000981">
    <property type="term" value="F:DNA-binding transcription factor activity, RNA polymerase II-specific"/>
    <property type="evidence" value="ECO:0007669"/>
    <property type="project" value="TreeGrafter"/>
</dbReference>
<keyword evidence="3" id="KW-0862">Zinc</keyword>
<evidence type="ECO:0000256" key="3">
    <source>
        <dbReference type="ARBA" id="ARBA00022833"/>
    </source>
</evidence>
<dbReference type="InterPro" id="IPR013087">
    <property type="entry name" value="Znf_C2H2_type"/>
</dbReference>